<gene>
    <name evidence="4" type="ORF">H0A68_01490</name>
</gene>
<organism evidence="4 5">
    <name type="scientific">Allopusillimonas soli</name>
    <dbReference type="NCBI Taxonomy" id="659016"/>
    <lineage>
        <taxon>Bacteria</taxon>
        <taxon>Pseudomonadati</taxon>
        <taxon>Pseudomonadota</taxon>
        <taxon>Betaproteobacteria</taxon>
        <taxon>Burkholderiales</taxon>
        <taxon>Alcaligenaceae</taxon>
        <taxon>Allopusillimonas</taxon>
    </lineage>
</organism>
<dbReference type="OrthoDB" id="8641527at2"/>
<dbReference type="InterPro" id="IPR036679">
    <property type="entry name" value="FlgN-like_sf"/>
</dbReference>
<dbReference type="InterPro" id="IPR007809">
    <property type="entry name" value="FlgN-like"/>
</dbReference>
<keyword evidence="5" id="KW-1185">Reference proteome</keyword>
<evidence type="ECO:0000256" key="1">
    <source>
        <dbReference type="ARBA" id="ARBA00002397"/>
    </source>
</evidence>
<dbReference type="EMBL" id="JACCEW010000001">
    <property type="protein sequence ID" value="NYT35531.1"/>
    <property type="molecule type" value="Genomic_DNA"/>
</dbReference>
<dbReference type="SUPFAM" id="SSF140566">
    <property type="entry name" value="FlgN-like"/>
    <property type="match status" value="1"/>
</dbReference>
<keyword evidence="4" id="KW-0969">Cilium</keyword>
<evidence type="ECO:0000256" key="2">
    <source>
        <dbReference type="ARBA" id="ARBA00007703"/>
    </source>
</evidence>
<protein>
    <submittedName>
        <fullName evidence="4">Flagellar protein FlgN</fullName>
    </submittedName>
</protein>
<keyword evidence="3" id="KW-1005">Bacterial flagellum biogenesis</keyword>
<evidence type="ECO:0000256" key="3">
    <source>
        <dbReference type="ARBA" id="ARBA00022795"/>
    </source>
</evidence>
<name>A0A853FAC7_9BURK</name>
<sequence>MPNAIERLKHILRAQTALLPDFVSVLRDEASLLAAGRTLEGLDVLADRKLSLAQQLSDLDSTRERSLAEAGYASGRAGLDQAMVDYPHLREASLGLYDLASQAASINADNGRLIALLHRRNTLALQELHRLLGNDTLYDAKGHSNPAAAASSRFRAG</sequence>
<comment type="function">
    <text evidence="1">Required for the efficient initiation of filament assembly.</text>
</comment>
<dbReference type="Proteomes" id="UP000580517">
    <property type="component" value="Unassembled WGS sequence"/>
</dbReference>
<proteinExistence type="inferred from homology"/>
<dbReference type="AlphaFoldDB" id="A0A853FAC7"/>
<keyword evidence="4" id="KW-0282">Flagellum</keyword>
<dbReference type="Pfam" id="PF05130">
    <property type="entry name" value="FlgN"/>
    <property type="match status" value="1"/>
</dbReference>
<accession>A0A853FAC7</accession>
<dbReference type="Gene3D" id="1.20.58.300">
    <property type="entry name" value="FlgN-like"/>
    <property type="match status" value="1"/>
</dbReference>
<dbReference type="GO" id="GO:0044780">
    <property type="term" value="P:bacterial-type flagellum assembly"/>
    <property type="evidence" value="ECO:0007669"/>
    <property type="project" value="InterPro"/>
</dbReference>
<evidence type="ECO:0000313" key="4">
    <source>
        <dbReference type="EMBL" id="NYT35531.1"/>
    </source>
</evidence>
<evidence type="ECO:0000313" key="5">
    <source>
        <dbReference type="Proteomes" id="UP000580517"/>
    </source>
</evidence>
<dbReference type="RefSeq" id="WP_129967400.1">
    <property type="nucleotide sequence ID" value="NZ_JACCEW010000001.1"/>
</dbReference>
<reference evidence="4 5" key="1">
    <citation type="submission" date="2020-07" db="EMBL/GenBank/DDBJ databases">
        <title>Taxonomic revisions and descriptions of new bacterial species based on genomic comparisons in the high-G+C-content subgroup of the family Alcaligenaceae.</title>
        <authorList>
            <person name="Szabo A."/>
            <person name="Felfoldi T."/>
        </authorList>
    </citation>
    <scope>NUCLEOTIDE SEQUENCE [LARGE SCALE GENOMIC DNA]</scope>
    <source>
        <strain evidence="4 5">DSM 25264</strain>
    </source>
</reference>
<comment type="similarity">
    <text evidence="2">Belongs to the FlgN family.</text>
</comment>
<keyword evidence="4" id="KW-0966">Cell projection</keyword>
<comment type="caution">
    <text evidence="4">The sequence shown here is derived from an EMBL/GenBank/DDBJ whole genome shotgun (WGS) entry which is preliminary data.</text>
</comment>